<dbReference type="RefSeq" id="WP_068831599.1">
    <property type="nucleotide sequence ID" value="NZ_JBHSMX010000003.1"/>
</dbReference>
<dbReference type="EMBL" id="JBHSMX010000003">
    <property type="protein sequence ID" value="MFC5519342.1"/>
    <property type="molecule type" value="Genomic_DNA"/>
</dbReference>
<reference evidence="2" key="1">
    <citation type="journal article" date="2019" name="Int. J. Syst. Evol. Microbiol.">
        <title>The Global Catalogue of Microorganisms (GCM) 10K type strain sequencing project: providing services to taxonomists for standard genome sequencing and annotation.</title>
        <authorList>
            <consortium name="The Broad Institute Genomics Platform"/>
            <consortium name="The Broad Institute Genome Sequencing Center for Infectious Disease"/>
            <person name="Wu L."/>
            <person name="Ma J."/>
        </authorList>
    </citation>
    <scope>NUCLEOTIDE SEQUENCE [LARGE SCALE GENOMIC DNA]</scope>
    <source>
        <strain evidence="2">CGMCC 4.7277</strain>
    </source>
</reference>
<accession>A0ABW0Q5Z8</accession>
<proteinExistence type="predicted"/>
<dbReference type="Proteomes" id="UP001596084">
    <property type="component" value="Unassembled WGS sequence"/>
</dbReference>
<sequence>MDSQDLPGVPPALLEGRFTGRAEFTDLIRQAFAVAAAQGWREIILCDPSFEDWPLGERVVAQALNDWSKTGRKLTMLARNYDEVQRKHARFVAWRRTWAHIVECRGSACTPVDDMPSALWGPGWVFERLDLQHCRGMAGSEAARRVALRERLNERLLKSAPAFAASTLGL</sequence>
<name>A0ABW0Q5Z8_9BURK</name>
<comment type="caution">
    <text evidence="1">The sequence shown here is derived from an EMBL/GenBank/DDBJ whole genome shotgun (WGS) entry which is preliminary data.</text>
</comment>
<keyword evidence="2" id="KW-1185">Reference proteome</keyword>
<organism evidence="1 2">
    <name type="scientific">Polaromonas jejuensis</name>
    <dbReference type="NCBI Taxonomy" id="457502"/>
    <lineage>
        <taxon>Bacteria</taxon>
        <taxon>Pseudomonadati</taxon>
        <taxon>Pseudomonadota</taxon>
        <taxon>Betaproteobacteria</taxon>
        <taxon>Burkholderiales</taxon>
        <taxon>Comamonadaceae</taxon>
        <taxon>Polaromonas</taxon>
    </lineage>
</organism>
<evidence type="ECO:0000313" key="2">
    <source>
        <dbReference type="Proteomes" id="UP001596084"/>
    </source>
</evidence>
<protein>
    <submittedName>
        <fullName evidence="1">Uncharacterized protein</fullName>
    </submittedName>
</protein>
<evidence type="ECO:0000313" key="1">
    <source>
        <dbReference type="EMBL" id="MFC5519342.1"/>
    </source>
</evidence>
<gene>
    <name evidence="1" type="ORF">ACFPP7_00220</name>
</gene>